<feature type="region of interest" description="Disordered" evidence="1">
    <location>
        <begin position="324"/>
        <end position="426"/>
    </location>
</feature>
<feature type="compositionally biased region" description="Polar residues" evidence="1">
    <location>
        <begin position="158"/>
        <end position="173"/>
    </location>
</feature>
<protein>
    <submittedName>
        <fullName evidence="2">SFRICE_013195</fullName>
    </submittedName>
</protein>
<feature type="compositionally biased region" description="Basic and acidic residues" evidence="1">
    <location>
        <begin position="342"/>
        <end position="356"/>
    </location>
</feature>
<accession>A0A2H1WA04</accession>
<feature type="compositionally biased region" description="Polar residues" evidence="1">
    <location>
        <begin position="503"/>
        <end position="513"/>
    </location>
</feature>
<feature type="compositionally biased region" description="Acidic residues" evidence="1">
    <location>
        <begin position="221"/>
        <end position="237"/>
    </location>
</feature>
<dbReference type="EMBL" id="ODYU01007260">
    <property type="protein sequence ID" value="SOQ49883.1"/>
    <property type="molecule type" value="Genomic_DNA"/>
</dbReference>
<name>A0A2H1WA04_SPOFR</name>
<feature type="region of interest" description="Disordered" evidence="1">
    <location>
        <begin position="158"/>
        <end position="244"/>
    </location>
</feature>
<evidence type="ECO:0000256" key="1">
    <source>
        <dbReference type="SAM" id="MobiDB-lite"/>
    </source>
</evidence>
<organism evidence="2">
    <name type="scientific">Spodoptera frugiperda</name>
    <name type="common">Fall armyworm</name>
    <dbReference type="NCBI Taxonomy" id="7108"/>
    <lineage>
        <taxon>Eukaryota</taxon>
        <taxon>Metazoa</taxon>
        <taxon>Ecdysozoa</taxon>
        <taxon>Arthropoda</taxon>
        <taxon>Hexapoda</taxon>
        <taxon>Insecta</taxon>
        <taxon>Pterygota</taxon>
        <taxon>Neoptera</taxon>
        <taxon>Endopterygota</taxon>
        <taxon>Lepidoptera</taxon>
        <taxon>Glossata</taxon>
        <taxon>Ditrysia</taxon>
        <taxon>Noctuoidea</taxon>
        <taxon>Noctuidae</taxon>
        <taxon>Amphipyrinae</taxon>
        <taxon>Spodoptera</taxon>
    </lineage>
</organism>
<feature type="region of interest" description="Disordered" evidence="1">
    <location>
        <begin position="441"/>
        <end position="521"/>
    </location>
</feature>
<feature type="compositionally biased region" description="Low complexity" evidence="1">
    <location>
        <begin position="387"/>
        <end position="407"/>
    </location>
</feature>
<proteinExistence type="predicted"/>
<reference evidence="2" key="1">
    <citation type="submission" date="2016-07" db="EMBL/GenBank/DDBJ databases">
        <authorList>
            <person name="Bretaudeau A."/>
        </authorList>
    </citation>
    <scope>NUCLEOTIDE SEQUENCE</scope>
    <source>
        <strain evidence="2">Rice</strain>
        <tissue evidence="2">Whole body</tissue>
    </source>
</reference>
<evidence type="ECO:0000313" key="2">
    <source>
        <dbReference type="EMBL" id="SOQ49883.1"/>
    </source>
</evidence>
<feature type="compositionally biased region" description="Low complexity" evidence="1">
    <location>
        <begin position="369"/>
        <end position="379"/>
    </location>
</feature>
<sequence length="536" mass="60062">MEDRSRCCKCEAPCVENFKKVVELKQSGLTIYVYARRDKQDMEKPKSDVISYIVEHLNKKTFPVEVLVDTCIEKFSAEDIIYTRNIVTDAFEERIDLTKPRTTETKNIRQDIYKLLFYLRLVPFEESKLNDYTRAIEEKALLARLDGMSKLVSDLTNLMSSPSEKNENMASRDSSPKPGPSNEGRSSSRHASDDQEMQPSCSYSVEDDTATNCTPLGYHDDQDDDDDQDMEVEEEQEENARKPDIIREIQQRKQKLIKKEAKLKQRLERLPPPAVPLADGLRINPTESADATLSRVQNFTPALSVGILRVNPYRPVDLTRPPVVIRMPCSRPPTAVTAQSSRRSESRPRYDFDALAERAFNQLYRVDNDSTSDSSSSDHNSSDRNSSDNSSSDTSTSSGSSGHSTSDPVEEGLSSISSDSDNTVSSIDSNLHEEAQELLNSFTPRNGPRLIAPGVAAPRPTDSPVHEFIRPADLWGPPVVANDNPPQDSAGAQAASEDEESTDSNLSEMQPSSPKRRRPMEMYKRLRAYMLLLVVS</sequence>
<feature type="compositionally biased region" description="Low complexity" evidence="1">
    <location>
        <begin position="414"/>
        <end position="426"/>
    </location>
</feature>
<gene>
    <name evidence="2" type="ORF">SFRICE_013195</name>
</gene>
<dbReference type="AlphaFoldDB" id="A0A2H1WA04"/>